<proteinExistence type="predicted"/>
<dbReference type="AlphaFoldDB" id="A0A1H3DYM0"/>
<dbReference type="OrthoDB" id="17296at2157"/>
<dbReference type="RefSeq" id="WP_092730315.1">
    <property type="nucleotide sequence ID" value="NZ_FNPC01000001.1"/>
</dbReference>
<sequence length="135" mass="14118">MAGGTYTLVLSVPEPIAITVGALGSHRLPSGGYAYTGSALGRGGFARVDRHRELAAGERDTRHWHIDYLLGHPTVGIDDVVRTDERDVECAVAKRLGEGPVPGFGASDCGCASHLARRGDVEAMRAAVESAHAAV</sequence>
<keyword evidence="1" id="KW-0378">Hydrolase</keyword>
<accession>A0A1H3DYM0</accession>
<gene>
    <name evidence="1" type="ORF">SAMN05216564_101207</name>
</gene>
<dbReference type="Pfam" id="PF01986">
    <property type="entry name" value="DUF123"/>
    <property type="match status" value="1"/>
</dbReference>
<reference evidence="2" key="1">
    <citation type="submission" date="2016-10" db="EMBL/GenBank/DDBJ databases">
        <authorList>
            <person name="Varghese N."/>
            <person name="Submissions S."/>
        </authorList>
    </citation>
    <scope>NUCLEOTIDE SEQUENCE [LARGE SCALE GENOMIC DNA]</scope>
    <source>
        <strain evidence="2">DC30,IBRC 10041,KCTC 4046</strain>
    </source>
</reference>
<name>A0A1H3DYM0_9EURY</name>
<organism evidence="1 2">
    <name type="scientific">Halopenitus persicus</name>
    <dbReference type="NCBI Taxonomy" id="1048396"/>
    <lineage>
        <taxon>Archaea</taxon>
        <taxon>Methanobacteriati</taxon>
        <taxon>Methanobacteriota</taxon>
        <taxon>Stenosarchaea group</taxon>
        <taxon>Halobacteria</taxon>
        <taxon>Halobacteriales</taxon>
        <taxon>Haloferacaceae</taxon>
        <taxon>Halopenitus</taxon>
    </lineage>
</organism>
<dbReference type="Proteomes" id="UP000199079">
    <property type="component" value="Unassembled WGS sequence"/>
</dbReference>
<evidence type="ECO:0000313" key="1">
    <source>
        <dbReference type="EMBL" id="SDX71487.1"/>
    </source>
</evidence>
<dbReference type="PANTHER" id="PTHR37460">
    <property type="entry name" value="ENDONUCLEASE III"/>
    <property type="match status" value="1"/>
</dbReference>
<dbReference type="PANTHER" id="PTHR37460:SF1">
    <property type="entry name" value="ENDONUCLEASE III"/>
    <property type="match status" value="1"/>
</dbReference>
<protein>
    <submittedName>
        <fullName evidence="1">Endonuclease-3</fullName>
    </submittedName>
</protein>
<evidence type="ECO:0000313" key="2">
    <source>
        <dbReference type="Proteomes" id="UP000199079"/>
    </source>
</evidence>
<keyword evidence="2" id="KW-1185">Reference proteome</keyword>
<dbReference type="GO" id="GO:0004519">
    <property type="term" value="F:endonuclease activity"/>
    <property type="evidence" value="ECO:0007669"/>
    <property type="project" value="UniProtKB-KW"/>
</dbReference>
<dbReference type="EMBL" id="FNPC01000001">
    <property type="protein sequence ID" value="SDX71487.1"/>
    <property type="molecule type" value="Genomic_DNA"/>
</dbReference>
<keyword evidence="1" id="KW-0540">Nuclease</keyword>
<dbReference type="InterPro" id="IPR002837">
    <property type="entry name" value="DUF123"/>
</dbReference>
<dbReference type="CDD" id="cd10441">
    <property type="entry name" value="GIY-YIG_COG1833"/>
    <property type="match status" value="1"/>
</dbReference>
<keyword evidence="1" id="KW-0255">Endonuclease</keyword>